<name>A0A067MGS7_BOTB1</name>
<gene>
    <name evidence="9" type="ORF">BOTBODRAFT_55872</name>
</gene>
<feature type="transmembrane region" description="Helical" evidence="7">
    <location>
        <begin position="129"/>
        <end position="148"/>
    </location>
</feature>
<feature type="compositionally biased region" description="Basic and acidic residues" evidence="6">
    <location>
        <begin position="15"/>
        <end position="24"/>
    </location>
</feature>
<evidence type="ECO:0000256" key="2">
    <source>
        <dbReference type="ARBA" id="ARBA00022448"/>
    </source>
</evidence>
<dbReference type="HOGENOM" id="CLU_000960_27_1_1"/>
<dbReference type="CDD" id="cd17321">
    <property type="entry name" value="MFS_MMR_MDR_like"/>
    <property type="match status" value="1"/>
</dbReference>
<dbReference type="Gene3D" id="1.20.1720.10">
    <property type="entry name" value="Multidrug resistance protein D"/>
    <property type="match status" value="1"/>
</dbReference>
<dbReference type="FunCoup" id="A0A067MGS7">
    <property type="interactions" value="24"/>
</dbReference>
<dbReference type="EMBL" id="KL198041">
    <property type="protein sequence ID" value="KDQ13885.1"/>
    <property type="molecule type" value="Genomic_DNA"/>
</dbReference>
<dbReference type="PANTHER" id="PTHR42718">
    <property type="entry name" value="MAJOR FACILITATOR SUPERFAMILY MULTIDRUG TRANSPORTER MFSC"/>
    <property type="match status" value="1"/>
</dbReference>
<keyword evidence="10" id="KW-1185">Reference proteome</keyword>
<evidence type="ECO:0000256" key="4">
    <source>
        <dbReference type="ARBA" id="ARBA00022989"/>
    </source>
</evidence>
<comment type="subcellular location">
    <subcellularLocation>
        <location evidence="1">Membrane</location>
        <topology evidence="1">Multi-pass membrane protein</topology>
    </subcellularLocation>
</comment>
<keyword evidence="3 7" id="KW-0812">Transmembrane</keyword>
<feature type="transmembrane region" description="Helical" evidence="7">
    <location>
        <begin position="386"/>
        <end position="404"/>
    </location>
</feature>
<evidence type="ECO:0000313" key="9">
    <source>
        <dbReference type="EMBL" id="KDQ13885.1"/>
    </source>
</evidence>
<keyword evidence="4 7" id="KW-1133">Transmembrane helix</keyword>
<dbReference type="PANTHER" id="PTHR42718:SF9">
    <property type="entry name" value="MAJOR FACILITATOR SUPERFAMILY MULTIDRUG TRANSPORTER MFSC"/>
    <property type="match status" value="1"/>
</dbReference>
<dbReference type="Proteomes" id="UP000027195">
    <property type="component" value="Unassembled WGS sequence"/>
</dbReference>
<proteinExistence type="predicted"/>
<dbReference type="OrthoDB" id="440755at2759"/>
<feature type="transmembrane region" description="Helical" evidence="7">
    <location>
        <begin position="98"/>
        <end position="117"/>
    </location>
</feature>
<feature type="domain" description="Major facilitator superfamily (MFS) profile" evidence="8">
    <location>
        <begin position="63"/>
        <end position="514"/>
    </location>
</feature>
<dbReference type="GO" id="GO:0016020">
    <property type="term" value="C:membrane"/>
    <property type="evidence" value="ECO:0007669"/>
    <property type="project" value="UniProtKB-SubCell"/>
</dbReference>
<keyword evidence="2" id="KW-0813">Transport</keyword>
<feature type="transmembrane region" description="Helical" evidence="7">
    <location>
        <begin position="154"/>
        <end position="176"/>
    </location>
</feature>
<dbReference type="InterPro" id="IPR036259">
    <property type="entry name" value="MFS_trans_sf"/>
</dbReference>
<dbReference type="GO" id="GO:0022857">
    <property type="term" value="F:transmembrane transporter activity"/>
    <property type="evidence" value="ECO:0007669"/>
    <property type="project" value="InterPro"/>
</dbReference>
<evidence type="ECO:0000256" key="6">
    <source>
        <dbReference type="SAM" id="MobiDB-lite"/>
    </source>
</evidence>
<dbReference type="SUPFAM" id="SSF103473">
    <property type="entry name" value="MFS general substrate transporter"/>
    <property type="match status" value="1"/>
</dbReference>
<feature type="transmembrane region" description="Helical" evidence="7">
    <location>
        <begin position="251"/>
        <end position="272"/>
    </location>
</feature>
<feature type="transmembrane region" description="Helical" evidence="7">
    <location>
        <begin position="62"/>
        <end position="86"/>
    </location>
</feature>
<reference evidence="10" key="1">
    <citation type="journal article" date="2014" name="Proc. Natl. Acad. Sci. U.S.A.">
        <title>Extensive sampling of basidiomycete genomes demonstrates inadequacy of the white-rot/brown-rot paradigm for wood decay fungi.</title>
        <authorList>
            <person name="Riley R."/>
            <person name="Salamov A.A."/>
            <person name="Brown D.W."/>
            <person name="Nagy L.G."/>
            <person name="Floudas D."/>
            <person name="Held B.W."/>
            <person name="Levasseur A."/>
            <person name="Lombard V."/>
            <person name="Morin E."/>
            <person name="Otillar R."/>
            <person name="Lindquist E.A."/>
            <person name="Sun H."/>
            <person name="LaButti K.M."/>
            <person name="Schmutz J."/>
            <person name="Jabbour D."/>
            <person name="Luo H."/>
            <person name="Baker S.E."/>
            <person name="Pisabarro A.G."/>
            <person name="Walton J.D."/>
            <person name="Blanchette R.A."/>
            <person name="Henrissat B."/>
            <person name="Martin F."/>
            <person name="Cullen D."/>
            <person name="Hibbett D.S."/>
            <person name="Grigoriev I.V."/>
        </authorList>
    </citation>
    <scope>NUCLEOTIDE SEQUENCE [LARGE SCALE GENOMIC DNA]</scope>
    <source>
        <strain evidence="10">FD-172 SS1</strain>
    </source>
</reference>
<organism evidence="9 10">
    <name type="scientific">Botryobasidium botryosum (strain FD-172 SS1)</name>
    <dbReference type="NCBI Taxonomy" id="930990"/>
    <lineage>
        <taxon>Eukaryota</taxon>
        <taxon>Fungi</taxon>
        <taxon>Dikarya</taxon>
        <taxon>Basidiomycota</taxon>
        <taxon>Agaricomycotina</taxon>
        <taxon>Agaricomycetes</taxon>
        <taxon>Cantharellales</taxon>
        <taxon>Botryobasidiaceae</taxon>
        <taxon>Botryobasidium</taxon>
    </lineage>
</organism>
<dbReference type="Pfam" id="PF07690">
    <property type="entry name" value="MFS_1"/>
    <property type="match status" value="1"/>
</dbReference>
<feature type="transmembrane region" description="Helical" evidence="7">
    <location>
        <begin position="188"/>
        <end position="212"/>
    </location>
</feature>
<dbReference type="InterPro" id="IPR020846">
    <property type="entry name" value="MFS_dom"/>
</dbReference>
<feature type="transmembrane region" description="Helical" evidence="7">
    <location>
        <begin position="494"/>
        <end position="513"/>
    </location>
</feature>
<dbReference type="InParanoid" id="A0A067MGS7"/>
<dbReference type="InterPro" id="IPR011701">
    <property type="entry name" value="MFS"/>
</dbReference>
<evidence type="ECO:0000256" key="7">
    <source>
        <dbReference type="SAM" id="Phobius"/>
    </source>
</evidence>
<feature type="transmembrane region" description="Helical" evidence="7">
    <location>
        <begin position="351"/>
        <end position="379"/>
    </location>
</feature>
<protein>
    <recommendedName>
        <fullName evidence="8">Major facilitator superfamily (MFS) profile domain-containing protein</fullName>
    </recommendedName>
</protein>
<feature type="transmembrane region" description="Helical" evidence="7">
    <location>
        <begin position="410"/>
        <end position="434"/>
    </location>
</feature>
<keyword evidence="5 7" id="KW-0472">Membrane</keyword>
<evidence type="ECO:0000256" key="3">
    <source>
        <dbReference type="ARBA" id="ARBA00022692"/>
    </source>
</evidence>
<sequence>MDSADITRCPSLNSDPEKVPEKSTLETPRSTSTISGEQPTDKDLANPRSPAYVSPKGLRRFIIVYTLCSAQFFDIFNAVSAITALPPIGADLGFSPGALQWVLSAYSLTFAAFMITAGRLSDVYHPKPVFCVGYAIVGVMSILCAVSVHPIMLLVFRAIMGIGAAMTIPSAISMIVTTFPDPKEQGTALAEFAALGAIGNVIGFVVGGVLTARVSWRWVFWVSAILVLPFSALAFFVLPKHSLSTEGEKRQLDWVGVTILTGGLILFVYAISDANDVGWGNPRIIVTLIMSVVFMIAFFVSQRIVKDPVVPPKIWFNKNFTPLFIYTWSIYWFIMVLELQMALIFQDIFGWSALSAAVHCIPIGVSAGVGCIISPYLVLHVPRRHLLLAGQLLMSAAAILFAFADSPAKYWSHVFPGMIVGLCGVAIGYVGANIAIMADAPPGEEGVVGAMMNTAFQLGATIGIAVSTAITLGVNKNVEHSGNPYDQFKGYSASFWSVLGMNVIMIINALFFVK</sequence>
<dbReference type="PROSITE" id="PS50850">
    <property type="entry name" value="MFS"/>
    <property type="match status" value="1"/>
</dbReference>
<feature type="region of interest" description="Disordered" evidence="6">
    <location>
        <begin position="1"/>
        <end position="48"/>
    </location>
</feature>
<evidence type="ECO:0000256" key="5">
    <source>
        <dbReference type="ARBA" id="ARBA00023136"/>
    </source>
</evidence>
<feature type="transmembrane region" description="Helical" evidence="7">
    <location>
        <begin position="323"/>
        <end position="345"/>
    </location>
</feature>
<dbReference type="AlphaFoldDB" id="A0A067MGS7"/>
<feature type="transmembrane region" description="Helical" evidence="7">
    <location>
        <begin position="455"/>
        <end position="474"/>
    </location>
</feature>
<evidence type="ECO:0000259" key="8">
    <source>
        <dbReference type="PROSITE" id="PS50850"/>
    </source>
</evidence>
<evidence type="ECO:0000256" key="1">
    <source>
        <dbReference type="ARBA" id="ARBA00004141"/>
    </source>
</evidence>
<accession>A0A067MGS7</accession>
<feature type="compositionally biased region" description="Polar residues" evidence="6">
    <location>
        <begin position="25"/>
        <end position="38"/>
    </location>
</feature>
<feature type="transmembrane region" description="Helical" evidence="7">
    <location>
        <begin position="218"/>
        <end position="239"/>
    </location>
</feature>
<dbReference type="Gene3D" id="1.20.1250.20">
    <property type="entry name" value="MFS general substrate transporter like domains"/>
    <property type="match status" value="1"/>
</dbReference>
<evidence type="ECO:0000313" key="10">
    <source>
        <dbReference type="Proteomes" id="UP000027195"/>
    </source>
</evidence>
<feature type="transmembrane region" description="Helical" evidence="7">
    <location>
        <begin position="284"/>
        <end position="302"/>
    </location>
</feature>